<feature type="domain" description="C2H2-type" evidence="7">
    <location>
        <begin position="245"/>
        <end position="268"/>
    </location>
</feature>
<evidence type="ECO:0000256" key="3">
    <source>
        <dbReference type="ARBA" id="ARBA00022737"/>
    </source>
</evidence>
<dbReference type="PROSITE" id="PS51039">
    <property type="entry name" value="ZF_AN1"/>
    <property type="match status" value="1"/>
</dbReference>
<dbReference type="STRING" id="554065.E1Z996"/>
<dbReference type="Gene3D" id="3.30.160.60">
    <property type="entry name" value="Classic Zinc Finger"/>
    <property type="match status" value="1"/>
</dbReference>
<evidence type="ECO:0000256" key="4">
    <source>
        <dbReference type="ARBA" id="ARBA00022771"/>
    </source>
</evidence>
<organism evidence="10">
    <name type="scientific">Chlorella variabilis</name>
    <name type="common">Green alga</name>
    <dbReference type="NCBI Taxonomy" id="554065"/>
    <lineage>
        <taxon>Eukaryota</taxon>
        <taxon>Viridiplantae</taxon>
        <taxon>Chlorophyta</taxon>
        <taxon>core chlorophytes</taxon>
        <taxon>Trebouxiophyceae</taxon>
        <taxon>Chlorellales</taxon>
        <taxon>Chlorellaceae</taxon>
        <taxon>Chlorella clade</taxon>
        <taxon>Chlorella</taxon>
    </lineage>
</organism>
<gene>
    <name evidence="9" type="ORF">CHLNCDRAFT_17292</name>
</gene>
<dbReference type="KEGG" id="cvr:CHLNCDRAFT_17292"/>
<reference evidence="9 10" key="1">
    <citation type="journal article" date="2010" name="Plant Cell">
        <title>The Chlorella variabilis NC64A genome reveals adaptation to photosymbiosis, coevolution with viruses, and cryptic sex.</title>
        <authorList>
            <person name="Blanc G."/>
            <person name="Duncan G."/>
            <person name="Agarkova I."/>
            <person name="Borodovsky M."/>
            <person name="Gurnon J."/>
            <person name="Kuo A."/>
            <person name="Lindquist E."/>
            <person name="Lucas S."/>
            <person name="Pangilinan J."/>
            <person name="Polle J."/>
            <person name="Salamov A."/>
            <person name="Terry A."/>
            <person name="Yamada T."/>
            <person name="Dunigan D.D."/>
            <person name="Grigoriev I.V."/>
            <person name="Claverie J.M."/>
            <person name="Van Etten J.L."/>
        </authorList>
    </citation>
    <scope>NUCLEOTIDE SEQUENCE [LARGE SCALE GENOMIC DNA]</scope>
    <source>
        <strain evidence="9 10">NC64A</strain>
    </source>
</reference>
<dbReference type="Pfam" id="PF01428">
    <property type="entry name" value="zf-AN1"/>
    <property type="match status" value="2"/>
</dbReference>
<dbReference type="EMBL" id="GL433839">
    <property type="protein sequence ID" value="EFN57739.1"/>
    <property type="molecule type" value="Genomic_DNA"/>
</dbReference>
<keyword evidence="5" id="KW-0862">Zinc</keyword>
<evidence type="ECO:0000256" key="1">
    <source>
        <dbReference type="ARBA" id="ARBA00003732"/>
    </source>
</evidence>
<dbReference type="GO" id="GO:0005737">
    <property type="term" value="C:cytoplasm"/>
    <property type="evidence" value="ECO:0007669"/>
    <property type="project" value="TreeGrafter"/>
</dbReference>
<comment type="function">
    <text evidence="1">May be involved in environmental stress response.</text>
</comment>
<accession>E1Z996</accession>
<dbReference type="PROSITE" id="PS50157">
    <property type="entry name" value="ZINC_FINGER_C2H2_2"/>
    <property type="match status" value="2"/>
</dbReference>
<dbReference type="InterPro" id="IPR035896">
    <property type="entry name" value="AN1-like_Znf"/>
</dbReference>
<proteinExistence type="predicted"/>
<dbReference type="Gene3D" id="4.10.1110.10">
    <property type="entry name" value="AN1-like Zinc finger"/>
    <property type="match status" value="2"/>
</dbReference>
<dbReference type="FunCoup" id="E1Z996">
    <property type="interactions" value="1367"/>
</dbReference>
<dbReference type="GO" id="GO:0008270">
    <property type="term" value="F:zinc ion binding"/>
    <property type="evidence" value="ECO:0007669"/>
    <property type="project" value="UniProtKB-KW"/>
</dbReference>
<evidence type="ECO:0000256" key="6">
    <source>
        <dbReference type="PROSITE-ProRule" id="PRU00042"/>
    </source>
</evidence>
<dbReference type="InterPro" id="IPR057357">
    <property type="entry name" value="Znf-C2H2_ZFAND2A/B"/>
</dbReference>
<protein>
    <recommendedName>
        <fullName evidence="11">AN1-type domain-containing protein</fullName>
    </recommendedName>
</protein>
<feature type="domain" description="AN1-type" evidence="8">
    <location>
        <begin position="81"/>
        <end position="131"/>
    </location>
</feature>
<dbReference type="OrthoDB" id="431929at2759"/>
<evidence type="ECO:0000256" key="5">
    <source>
        <dbReference type="ARBA" id="ARBA00022833"/>
    </source>
</evidence>
<dbReference type="InterPro" id="IPR013087">
    <property type="entry name" value="Znf_C2H2_type"/>
</dbReference>
<dbReference type="OMA" id="QCPNANQ"/>
<dbReference type="PANTHER" id="PTHR14677">
    <property type="entry name" value="ARSENITE INDUCUBLE RNA ASSOCIATED PROTEIN AIP-1-RELATED"/>
    <property type="match status" value="1"/>
</dbReference>
<dbReference type="SUPFAM" id="SSF118310">
    <property type="entry name" value="AN1-like Zinc finger"/>
    <property type="match status" value="2"/>
</dbReference>
<dbReference type="Pfam" id="PF13894">
    <property type="entry name" value="zf-C2H2_4"/>
    <property type="match status" value="1"/>
</dbReference>
<sequence>IGRHCAHADCHQLDFLPFRCDRCSKVYCLEHRVCPCSKDGDTVLVCPLCAKAVVCPPGGDVELVYDRHTRTECDPSNYDKVHRKPRCPVGGCKEKLTTINSYTCRECGVTVCLKHRLAADHKCQVPRQQPAPVAAGGGSSSRRPTVAQKAAAVAAKTKDSIQSQLQQYRQQRKGGPPGAAGVVDLTGSSPTATPNGAEQCPQCGVRFATVQQLIEHAEAAHSGGWSSGAVNMQQQQHVPPAGGLERCPHCGREFADAVQLVAHVEQQH</sequence>
<name>E1Z996_CHLVA</name>
<dbReference type="PANTHER" id="PTHR14677:SF20">
    <property type="entry name" value="ZINC FINGER AN1-TYPE CONTAINING 2A-RELATED"/>
    <property type="match status" value="1"/>
</dbReference>
<dbReference type="Proteomes" id="UP000008141">
    <property type="component" value="Unassembled WGS sequence"/>
</dbReference>
<dbReference type="SMART" id="SM00154">
    <property type="entry name" value="ZnF_AN1"/>
    <property type="match status" value="2"/>
</dbReference>
<keyword evidence="10" id="KW-1185">Reference proteome</keyword>
<dbReference type="RefSeq" id="XP_005849841.1">
    <property type="nucleotide sequence ID" value="XM_005849779.1"/>
</dbReference>
<keyword evidence="4 6" id="KW-0863">Zinc-finger</keyword>
<dbReference type="Pfam" id="PF25403">
    <property type="entry name" value="zf-C2H2_ZFAND2"/>
    <property type="match status" value="1"/>
</dbReference>
<evidence type="ECO:0000259" key="7">
    <source>
        <dbReference type="PROSITE" id="PS50157"/>
    </source>
</evidence>
<keyword evidence="3" id="KW-0677">Repeat</keyword>
<feature type="non-terminal residue" evidence="9">
    <location>
        <position position="268"/>
    </location>
</feature>
<dbReference type="AlphaFoldDB" id="E1Z996"/>
<dbReference type="PROSITE" id="PS00028">
    <property type="entry name" value="ZINC_FINGER_C2H2_1"/>
    <property type="match status" value="2"/>
</dbReference>
<evidence type="ECO:0000313" key="9">
    <source>
        <dbReference type="EMBL" id="EFN57739.1"/>
    </source>
</evidence>
<evidence type="ECO:0008006" key="11">
    <source>
        <dbReference type="Google" id="ProtNLM"/>
    </source>
</evidence>
<dbReference type="SMART" id="SM00355">
    <property type="entry name" value="ZnF_C2H2"/>
    <property type="match status" value="2"/>
</dbReference>
<dbReference type="InterPro" id="IPR000058">
    <property type="entry name" value="Znf_AN1"/>
</dbReference>
<feature type="domain" description="C2H2-type" evidence="7">
    <location>
        <begin position="198"/>
        <end position="226"/>
    </location>
</feature>
<evidence type="ECO:0000313" key="10">
    <source>
        <dbReference type="Proteomes" id="UP000008141"/>
    </source>
</evidence>
<dbReference type="InParanoid" id="E1Z996"/>
<feature type="non-terminal residue" evidence="9">
    <location>
        <position position="1"/>
    </location>
</feature>
<evidence type="ECO:0000259" key="8">
    <source>
        <dbReference type="PROSITE" id="PS51039"/>
    </source>
</evidence>
<dbReference type="eggNOG" id="KOG3183">
    <property type="taxonomic scope" value="Eukaryota"/>
</dbReference>
<evidence type="ECO:0000256" key="2">
    <source>
        <dbReference type="ARBA" id="ARBA00022723"/>
    </source>
</evidence>
<dbReference type="GeneID" id="17357264"/>
<keyword evidence="2" id="KW-0479">Metal-binding</keyword>